<evidence type="ECO:0000256" key="2">
    <source>
        <dbReference type="SAM" id="SignalP"/>
    </source>
</evidence>
<proteinExistence type="predicted"/>
<sequence>MTRRPPAAVVLAALISALLAGPAAAAPAPPPVVPVGAFGWPVAGVDGRAAPATAGAPGTVTRLFDPPPHYYGRGHRGADVAGRPGLAVIAAGDGVVVFAGRVAGRGVVSVEHAAGLRTTYEPVAAAVAPGARVRRGDTLGALEPGHRGCPVAACLHWGLRRPSADPAAGALEYLDPLLLLGLGRVRLLPTGP</sequence>
<evidence type="ECO:0000313" key="5">
    <source>
        <dbReference type="Proteomes" id="UP001596175"/>
    </source>
</evidence>
<evidence type="ECO:0000256" key="1">
    <source>
        <dbReference type="ARBA" id="ARBA00022729"/>
    </source>
</evidence>
<organism evidence="4 5">
    <name type="scientific">Actinomycetospora rhizophila</name>
    <dbReference type="NCBI Taxonomy" id="1416876"/>
    <lineage>
        <taxon>Bacteria</taxon>
        <taxon>Bacillati</taxon>
        <taxon>Actinomycetota</taxon>
        <taxon>Actinomycetes</taxon>
        <taxon>Pseudonocardiales</taxon>
        <taxon>Pseudonocardiaceae</taxon>
        <taxon>Actinomycetospora</taxon>
    </lineage>
</organism>
<evidence type="ECO:0000259" key="3">
    <source>
        <dbReference type="Pfam" id="PF01551"/>
    </source>
</evidence>
<reference evidence="5" key="1">
    <citation type="journal article" date="2019" name="Int. J. Syst. Evol. Microbiol.">
        <title>The Global Catalogue of Microorganisms (GCM) 10K type strain sequencing project: providing services to taxonomists for standard genome sequencing and annotation.</title>
        <authorList>
            <consortium name="The Broad Institute Genomics Platform"/>
            <consortium name="The Broad Institute Genome Sequencing Center for Infectious Disease"/>
            <person name="Wu L."/>
            <person name="Ma J."/>
        </authorList>
    </citation>
    <scope>NUCLEOTIDE SEQUENCE [LARGE SCALE GENOMIC DNA]</scope>
    <source>
        <strain evidence="5">XZYJ18</strain>
    </source>
</reference>
<dbReference type="InterPro" id="IPR050570">
    <property type="entry name" value="Cell_wall_metabolism_enzyme"/>
</dbReference>
<gene>
    <name evidence="4" type="ORF">ACFPK1_18805</name>
</gene>
<dbReference type="PANTHER" id="PTHR21666">
    <property type="entry name" value="PEPTIDASE-RELATED"/>
    <property type="match status" value="1"/>
</dbReference>
<dbReference type="CDD" id="cd12797">
    <property type="entry name" value="M23_peptidase"/>
    <property type="match status" value="1"/>
</dbReference>
<dbReference type="Proteomes" id="UP001596175">
    <property type="component" value="Unassembled WGS sequence"/>
</dbReference>
<keyword evidence="1 2" id="KW-0732">Signal</keyword>
<feature type="signal peptide" evidence="2">
    <location>
        <begin position="1"/>
        <end position="25"/>
    </location>
</feature>
<protein>
    <submittedName>
        <fullName evidence="4">Peptidoglycan DD-metalloendopeptidase family protein</fullName>
    </submittedName>
</protein>
<dbReference type="Pfam" id="PF01551">
    <property type="entry name" value="Peptidase_M23"/>
    <property type="match status" value="1"/>
</dbReference>
<dbReference type="InterPro" id="IPR011055">
    <property type="entry name" value="Dup_hybrid_motif"/>
</dbReference>
<feature type="chain" id="PRO_5045849675" evidence="2">
    <location>
        <begin position="26"/>
        <end position="192"/>
    </location>
</feature>
<evidence type="ECO:0000313" key="4">
    <source>
        <dbReference type="EMBL" id="MFC5140297.1"/>
    </source>
</evidence>
<dbReference type="InterPro" id="IPR016047">
    <property type="entry name" value="M23ase_b-sheet_dom"/>
</dbReference>
<name>A0ABV9ZJA5_9PSEU</name>
<dbReference type="PANTHER" id="PTHR21666:SF289">
    <property type="entry name" value="L-ALA--D-GLU ENDOPEPTIDASE"/>
    <property type="match status" value="1"/>
</dbReference>
<accession>A0ABV9ZJA5</accession>
<dbReference type="Gene3D" id="2.70.70.10">
    <property type="entry name" value="Glucose Permease (Domain IIA)"/>
    <property type="match status" value="1"/>
</dbReference>
<keyword evidence="5" id="KW-1185">Reference proteome</keyword>
<dbReference type="SUPFAM" id="SSF51261">
    <property type="entry name" value="Duplicated hybrid motif"/>
    <property type="match status" value="1"/>
</dbReference>
<feature type="domain" description="M23ase beta-sheet core" evidence="3">
    <location>
        <begin position="74"/>
        <end position="161"/>
    </location>
</feature>
<comment type="caution">
    <text evidence="4">The sequence shown here is derived from an EMBL/GenBank/DDBJ whole genome shotgun (WGS) entry which is preliminary data.</text>
</comment>
<dbReference type="RefSeq" id="WP_378022470.1">
    <property type="nucleotide sequence ID" value="NZ_JBHSKG010000010.1"/>
</dbReference>
<dbReference type="EMBL" id="JBHSKG010000010">
    <property type="protein sequence ID" value="MFC5140297.1"/>
    <property type="molecule type" value="Genomic_DNA"/>
</dbReference>